<proteinExistence type="predicted"/>
<dbReference type="AlphaFoldDB" id="M7BTZ1"/>
<organism evidence="1 2">
    <name type="scientific">Chelonia mydas</name>
    <name type="common">Green sea-turtle</name>
    <name type="synonym">Chelonia agassizi</name>
    <dbReference type="NCBI Taxonomy" id="8469"/>
    <lineage>
        <taxon>Eukaryota</taxon>
        <taxon>Metazoa</taxon>
        <taxon>Chordata</taxon>
        <taxon>Craniata</taxon>
        <taxon>Vertebrata</taxon>
        <taxon>Euteleostomi</taxon>
        <taxon>Archelosauria</taxon>
        <taxon>Testudinata</taxon>
        <taxon>Testudines</taxon>
        <taxon>Cryptodira</taxon>
        <taxon>Durocryptodira</taxon>
        <taxon>Americhelydia</taxon>
        <taxon>Chelonioidea</taxon>
        <taxon>Cheloniidae</taxon>
        <taxon>Chelonia</taxon>
    </lineage>
</organism>
<dbReference type="Proteomes" id="UP000031443">
    <property type="component" value="Unassembled WGS sequence"/>
</dbReference>
<evidence type="ECO:0000313" key="1">
    <source>
        <dbReference type="EMBL" id="EMP39260.1"/>
    </source>
</evidence>
<accession>M7BTZ1</accession>
<sequence>MQRERVDIVNVTGLDRDRQPFACSLSGKSAGGPGRFVYLQRLQVRPITAPTGCGLPFQANGGFRKQHGPRYVLWLSLPAAPIGLERRTAASGSCNQLNLQTLQDAVTSAGVQKPLVEDTTGFSMGSAPILSFFQNKTGTVVKARQTNTTQMLFREMLLTWNRISLPRNCNIWNM</sequence>
<name>M7BTZ1_CHEMY</name>
<dbReference type="EMBL" id="KB517250">
    <property type="protein sequence ID" value="EMP39260.1"/>
    <property type="molecule type" value="Genomic_DNA"/>
</dbReference>
<keyword evidence="2" id="KW-1185">Reference proteome</keyword>
<reference evidence="2" key="1">
    <citation type="journal article" date="2013" name="Nat. Genet.">
        <title>The draft genomes of soft-shell turtle and green sea turtle yield insights into the development and evolution of the turtle-specific body plan.</title>
        <authorList>
            <person name="Wang Z."/>
            <person name="Pascual-Anaya J."/>
            <person name="Zadissa A."/>
            <person name="Li W."/>
            <person name="Niimura Y."/>
            <person name="Huang Z."/>
            <person name="Li C."/>
            <person name="White S."/>
            <person name="Xiong Z."/>
            <person name="Fang D."/>
            <person name="Wang B."/>
            <person name="Ming Y."/>
            <person name="Chen Y."/>
            <person name="Zheng Y."/>
            <person name="Kuraku S."/>
            <person name="Pignatelli M."/>
            <person name="Herrero J."/>
            <person name="Beal K."/>
            <person name="Nozawa M."/>
            <person name="Li Q."/>
            <person name="Wang J."/>
            <person name="Zhang H."/>
            <person name="Yu L."/>
            <person name="Shigenobu S."/>
            <person name="Wang J."/>
            <person name="Liu J."/>
            <person name="Flicek P."/>
            <person name="Searle S."/>
            <person name="Wang J."/>
            <person name="Kuratani S."/>
            <person name="Yin Y."/>
            <person name="Aken B."/>
            <person name="Zhang G."/>
            <person name="Irie N."/>
        </authorList>
    </citation>
    <scope>NUCLEOTIDE SEQUENCE [LARGE SCALE GENOMIC DNA]</scope>
</reference>
<evidence type="ECO:0000313" key="2">
    <source>
        <dbReference type="Proteomes" id="UP000031443"/>
    </source>
</evidence>
<gene>
    <name evidence="1" type="ORF">UY3_03501</name>
</gene>
<protein>
    <submittedName>
        <fullName evidence="1">Uncharacterized protein</fullName>
    </submittedName>
</protein>